<dbReference type="Proteomes" id="UP000009168">
    <property type="component" value="Unassembled WGS sequence"/>
</dbReference>
<evidence type="ECO:0000313" key="1">
    <source>
        <dbReference type="EMBL" id="EWS74317.1"/>
    </source>
</evidence>
<dbReference type="InParanoid" id="W7XAG0"/>
<proteinExistence type="predicted"/>
<evidence type="ECO:0000313" key="2">
    <source>
        <dbReference type="Proteomes" id="UP000009168"/>
    </source>
</evidence>
<dbReference type="KEGG" id="tet:TTHERM_000128777"/>
<dbReference type="RefSeq" id="XP_012653138.1">
    <property type="nucleotide sequence ID" value="XM_012797684.1"/>
</dbReference>
<organism evidence="1 2">
    <name type="scientific">Tetrahymena thermophila (strain SB210)</name>
    <dbReference type="NCBI Taxonomy" id="312017"/>
    <lineage>
        <taxon>Eukaryota</taxon>
        <taxon>Sar</taxon>
        <taxon>Alveolata</taxon>
        <taxon>Ciliophora</taxon>
        <taxon>Intramacronucleata</taxon>
        <taxon>Oligohymenophorea</taxon>
        <taxon>Hymenostomatida</taxon>
        <taxon>Tetrahymenina</taxon>
        <taxon>Tetrahymenidae</taxon>
        <taxon>Tetrahymena</taxon>
    </lineage>
</organism>
<dbReference type="AlphaFoldDB" id="W7XAG0"/>
<protein>
    <submittedName>
        <fullName evidence="1">Uncharacterized protein</fullName>
    </submittedName>
</protein>
<dbReference type="EMBL" id="GG662699">
    <property type="protein sequence ID" value="EWS74317.1"/>
    <property type="molecule type" value="Genomic_DNA"/>
</dbReference>
<accession>W7XAG0</accession>
<name>W7XAG0_TETTS</name>
<keyword evidence="2" id="KW-1185">Reference proteome</keyword>
<sequence>MKIIMGKLYKNIQDQIRKLKCQKIQFQNLVESALQLLWKKQQAFLQQNEFQMFIFFEKKTKQQKCQKICSCIRAQLKKRVNLFLQLLIKLDTLVEFVEGKQSLEINNNQQIMNGETFKYIQAENLNERLDILFGIKQIEQNDEYIIKIHCQINRDISKKQQLDTDREYQKGVQKCMKQLIKR</sequence>
<dbReference type="GeneID" id="24437409"/>
<reference evidence="2" key="1">
    <citation type="journal article" date="2006" name="PLoS Biol.">
        <title>Macronuclear genome sequence of the ciliate Tetrahymena thermophila, a model eukaryote.</title>
        <authorList>
            <person name="Eisen J.A."/>
            <person name="Coyne R.S."/>
            <person name="Wu M."/>
            <person name="Wu D."/>
            <person name="Thiagarajan M."/>
            <person name="Wortman J.R."/>
            <person name="Badger J.H."/>
            <person name="Ren Q."/>
            <person name="Amedeo P."/>
            <person name="Jones K.M."/>
            <person name="Tallon L.J."/>
            <person name="Delcher A.L."/>
            <person name="Salzberg S.L."/>
            <person name="Silva J.C."/>
            <person name="Haas B.J."/>
            <person name="Majoros W.H."/>
            <person name="Farzad M."/>
            <person name="Carlton J.M."/>
            <person name="Smith R.K. Jr."/>
            <person name="Garg J."/>
            <person name="Pearlman R.E."/>
            <person name="Karrer K.M."/>
            <person name="Sun L."/>
            <person name="Manning G."/>
            <person name="Elde N.C."/>
            <person name="Turkewitz A.P."/>
            <person name="Asai D.J."/>
            <person name="Wilkes D.E."/>
            <person name="Wang Y."/>
            <person name="Cai H."/>
            <person name="Collins K."/>
            <person name="Stewart B.A."/>
            <person name="Lee S.R."/>
            <person name="Wilamowska K."/>
            <person name="Weinberg Z."/>
            <person name="Ruzzo W.L."/>
            <person name="Wloga D."/>
            <person name="Gaertig J."/>
            <person name="Frankel J."/>
            <person name="Tsao C.-C."/>
            <person name="Gorovsky M.A."/>
            <person name="Keeling P.J."/>
            <person name="Waller R.F."/>
            <person name="Patron N.J."/>
            <person name="Cherry J.M."/>
            <person name="Stover N.A."/>
            <person name="Krieger C.J."/>
            <person name="del Toro C."/>
            <person name="Ryder H.F."/>
            <person name="Williamson S.C."/>
            <person name="Barbeau R.A."/>
            <person name="Hamilton E.P."/>
            <person name="Orias E."/>
        </authorList>
    </citation>
    <scope>NUCLEOTIDE SEQUENCE [LARGE SCALE GENOMIC DNA]</scope>
    <source>
        <strain evidence="2">SB210</strain>
    </source>
</reference>
<gene>
    <name evidence="1" type="ORF">TTHERM_000128777</name>
</gene>